<dbReference type="AlphaFoldDB" id="A0A5C5US84"/>
<dbReference type="InterPro" id="IPR051478">
    <property type="entry name" value="Beta-lactamase-like_AB/R"/>
</dbReference>
<accession>A0A5C5US84</accession>
<keyword evidence="2" id="KW-0472">Membrane</keyword>
<reference evidence="4 5" key="1">
    <citation type="submission" date="2019-08" db="EMBL/GenBank/DDBJ databases">
        <authorList>
            <person name="Lei W."/>
        </authorList>
    </citation>
    <scope>NUCLEOTIDE SEQUENCE [LARGE SCALE GENOMIC DNA]</scope>
    <source>
        <strain evidence="4 5">CCUG 58627</strain>
    </source>
</reference>
<feature type="domain" description="Beta-lactamase-related" evidence="3">
    <location>
        <begin position="114"/>
        <end position="322"/>
    </location>
</feature>
<evidence type="ECO:0000259" key="3">
    <source>
        <dbReference type="Pfam" id="PF00144"/>
    </source>
</evidence>
<keyword evidence="5" id="KW-1185">Reference proteome</keyword>
<gene>
    <name evidence="4" type="ORF">FRX94_01540</name>
</gene>
<evidence type="ECO:0000313" key="4">
    <source>
        <dbReference type="EMBL" id="TWT28898.1"/>
    </source>
</evidence>
<dbReference type="InterPro" id="IPR012338">
    <property type="entry name" value="Beta-lactam/transpept-like"/>
</dbReference>
<keyword evidence="2" id="KW-1133">Transmembrane helix</keyword>
<sequence>MRLVANPSSVTRKHRESKFPNFQNCGNLVVDAPTLPKKAVPLRKHRKLSYFLGATAALIITSLLAITALVTYRLDALKLSSKQTGDPELAKVLQANAKTGTHQITALCVTPNATRAAGLGFTEHSPVDIGSITKTFTAELLRKSESLTEETTIGEALLPHHETLRISPQTITESPLASRTLGELARHTSGLPRLAGISATTIYTSVFFNTNPYAGISREDVITAALQSPLTNIGTENYSNVGMALLGQLLALDAGTTYADLLQTSLLTPLGMSETALLAHTDDYPTATGYDEFGRAAATWEMDGYQPAGALRSTARDMRRWIDYLIEHGTPDYTWAPAKQGMVWHDGGTGGFRSILVIHPQSRQGVFLAADTAAAELEHVAFTILDSCTDPSGRT</sequence>
<evidence type="ECO:0000256" key="2">
    <source>
        <dbReference type="SAM" id="Phobius"/>
    </source>
</evidence>
<comment type="similarity">
    <text evidence="1">Belongs to the beta-lactamase family.</text>
</comment>
<protein>
    <submittedName>
        <fullName evidence="4">Beta-lactamase family protein</fullName>
    </submittedName>
</protein>
<feature type="transmembrane region" description="Helical" evidence="2">
    <location>
        <begin position="48"/>
        <end position="72"/>
    </location>
</feature>
<comment type="caution">
    <text evidence="4">The sequence shown here is derived from an EMBL/GenBank/DDBJ whole genome shotgun (WGS) entry which is preliminary data.</text>
</comment>
<dbReference type="Gene3D" id="3.40.710.10">
    <property type="entry name" value="DD-peptidase/beta-lactamase superfamily"/>
    <property type="match status" value="1"/>
</dbReference>
<dbReference type="OrthoDB" id="3171327at2"/>
<name>A0A5C5US84_9CORY</name>
<proteinExistence type="inferred from homology"/>
<organism evidence="4 5">
    <name type="scientific">Corynebacterium canis</name>
    <dbReference type="NCBI Taxonomy" id="679663"/>
    <lineage>
        <taxon>Bacteria</taxon>
        <taxon>Bacillati</taxon>
        <taxon>Actinomycetota</taxon>
        <taxon>Actinomycetes</taxon>
        <taxon>Mycobacteriales</taxon>
        <taxon>Corynebacteriaceae</taxon>
        <taxon>Corynebacterium</taxon>
    </lineage>
</organism>
<evidence type="ECO:0000256" key="1">
    <source>
        <dbReference type="ARBA" id="ARBA00038473"/>
    </source>
</evidence>
<keyword evidence="2" id="KW-0812">Transmembrane</keyword>
<dbReference type="Proteomes" id="UP000320791">
    <property type="component" value="Unassembled WGS sequence"/>
</dbReference>
<dbReference type="InterPro" id="IPR001466">
    <property type="entry name" value="Beta-lactam-related"/>
</dbReference>
<evidence type="ECO:0000313" key="5">
    <source>
        <dbReference type="Proteomes" id="UP000320791"/>
    </source>
</evidence>
<dbReference type="PANTHER" id="PTHR22935:SF95">
    <property type="entry name" value="BETA-LACTAMASE-LIKE 1-RELATED"/>
    <property type="match status" value="1"/>
</dbReference>
<dbReference type="EMBL" id="VOHM01000002">
    <property type="protein sequence ID" value="TWT28898.1"/>
    <property type="molecule type" value="Genomic_DNA"/>
</dbReference>
<dbReference type="PANTHER" id="PTHR22935">
    <property type="entry name" value="PENICILLIN-BINDING PROTEIN"/>
    <property type="match status" value="1"/>
</dbReference>
<dbReference type="Pfam" id="PF00144">
    <property type="entry name" value="Beta-lactamase"/>
    <property type="match status" value="1"/>
</dbReference>
<dbReference type="SUPFAM" id="SSF56601">
    <property type="entry name" value="beta-lactamase/transpeptidase-like"/>
    <property type="match status" value="1"/>
</dbReference>